<proteinExistence type="predicted"/>
<comment type="caution">
    <text evidence="3">The sequence shown here is derived from an EMBL/GenBank/DDBJ whole genome shotgun (WGS) entry which is preliminary data.</text>
</comment>
<evidence type="ECO:0000313" key="4">
    <source>
        <dbReference type="Proteomes" id="UP000226525"/>
    </source>
</evidence>
<feature type="region of interest" description="Disordered" evidence="2">
    <location>
        <begin position="147"/>
        <end position="172"/>
    </location>
</feature>
<evidence type="ECO:0000256" key="1">
    <source>
        <dbReference type="ARBA" id="ARBA00022795"/>
    </source>
</evidence>
<organism evidence="3 4">
    <name type="scientific">SAR324 cluster bacterium</name>
    <dbReference type="NCBI Taxonomy" id="2024889"/>
    <lineage>
        <taxon>Bacteria</taxon>
        <taxon>Deltaproteobacteria</taxon>
        <taxon>SAR324 cluster</taxon>
    </lineage>
</organism>
<evidence type="ECO:0000256" key="2">
    <source>
        <dbReference type="SAM" id="MobiDB-lite"/>
    </source>
</evidence>
<dbReference type="InterPro" id="IPR036679">
    <property type="entry name" value="FlgN-like_sf"/>
</dbReference>
<dbReference type="GO" id="GO:0044780">
    <property type="term" value="P:bacterial-type flagellum assembly"/>
    <property type="evidence" value="ECO:0007669"/>
    <property type="project" value="InterPro"/>
</dbReference>
<reference evidence="4" key="1">
    <citation type="submission" date="2017-09" db="EMBL/GenBank/DDBJ databases">
        <title>The Reconstruction of 2,631 Draft Metagenome-Assembled Genomes from the Global Oceans.</title>
        <authorList>
            <person name="Tully B.J."/>
            <person name="Graham E.D."/>
            <person name="Heidelberg J.F."/>
        </authorList>
    </citation>
    <scope>NUCLEOTIDE SEQUENCE [LARGE SCALE GENOMIC DNA]</scope>
</reference>
<protein>
    <recommendedName>
        <fullName evidence="5">Flagellar protein FlgN</fullName>
    </recommendedName>
</protein>
<gene>
    <name evidence="3" type="ORF">CMN54_04985</name>
</gene>
<dbReference type="Pfam" id="PF05130">
    <property type="entry name" value="FlgN"/>
    <property type="match status" value="1"/>
</dbReference>
<dbReference type="SUPFAM" id="SSF140566">
    <property type="entry name" value="FlgN-like"/>
    <property type="match status" value="1"/>
</dbReference>
<dbReference type="EMBL" id="NZEX01000052">
    <property type="protein sequence ID" value="MAH62800.1"/>
    <property type="molecule type" value="Genomic_DNA"/>
</dbReference>
<dbReference type="AlphaFoldDB" id="A0A2D6YI15"/>
<evidence type="ECO:0008006" key="5">
    <source>
        <dbReference type="Google" id="ProtNLM"/>
    </source>
</evidence>
<dbReference type="Gene3D" id="1.20.58.300">
    <property type="entry name" value="FlgN-like"/>
    <property type="match status" value="1"/>
</dbReference>
<name>A0A2D6YI15_9DELT</name>
<evidence type="ECO:0000313" key="3">
    <source>
        <dbReference type="EMBL" id="MAH62800.1"/>
    </source>
</evidence>
<sequence length="172" mass="19374">MTTKVSSQKNVLVSLRDILETEIELHQALWEQLQAEASGFGVLSGNELLRIQRTKDKIVEQVIRQEEKRISLVDQFPRLWPQQPSPFTLSVIIQLATTEQAKALQYCFDELQNILSEIRSLAEHNSLESSARLKSVEASMRFLTESSGRQQATYSGSGELQHSGSKVSRTSV</sequence>
<accession>A0A2D6YI15</accession>
<dbReference type="InterPro" id="IPR007809">
    <property type="entry name" value="FlgN-like"/>
</dbReference>
<keyword evidence="1" id="KW-1005">Bacterial flagellum biogenesis</keyword>
<dbReference type="Proteomes" id="UP000226525">
    <property type="component" value="Unassembled WGS sequence"/>
</dbReference>